<feature type="domain" description="5'-Nucleotidase C-terminal" evidence="6">
    <location>
        <begin position="415"/>
        <end position="543"/>
    </location>
</feature>
<dbReference type="GO" id="GO:0046872">
    <property type="term" value="F:metal ion binding"/>
    <property type="evidence" value="ECO:0007669"/>
    <property type="project" value="InterPro"/>
</dbReference>
<dbReference type="OrthoDB" id="9803927at2"/>
<dbReference type="Pfam" id="PF02872">
    <property type="entry name" value="5_nucleotid_C"/>
    <property type="match status" value="1"/>
</dbReference>
<feature type="region of interest" description="Disordered" evidence="4">
    <location>
        <begin position="299"/>
        <end position="322"/>
    </location>
</feature>
<reference evidence="7 8" key="1">
    <citation type="submission" date="2016-10" db="EMBL/GenBank/DDBJ databases">
        <authorList>
            <person name="Varghese N."/>
            <person name="Submissions S."/>
        </authorList>
    </citation>
    <scope>NUCLEOTIDE SEQUENCE [LARGE SCALE GENOMIC DNA]</scope>
    <source>
        <strain evidence="8">YIM D21,KCTC 23444,ACCC 10710</strain>
    </source>
</reference>
<gene>
    <name evidence="7" type="ORF">SAMN04515678_11075</name>
</gene>
<evidence type="ECO:0000256" key="1">
    <source>
        <dbReference type="ARBA" id="ARBA00006654"/>
    </source>
</evidence>
<dbReference type="Proteomes" id="UP000325289">
    <property type="component" value="Unassembled WGS sequence"/>
</dbReference>
<dbReference type="GO" id="GO:0000166">
    <property type="term" value="F:nucleotide binding"/>
    <property type="evidence" value="ECO:0007669"/>
    <property type="project" value="UniProtKB-KW"/>
</dbReference>
<evidence type="ECO:0000259" key="6">
    <source>
        <dbReference type="Pfam" id="PF02872"/>
    </source>
</evidence>
<feature type="domain" description="Calcineurin-like phosphoesterase" evidence="5">
    <location>
        <begin position="19"/>
        <end position="259"/>
    </location>
</feature>
<name>A0A1I2AV53_9RHOB</name>
<dbReference type="GO" id="GO:0009166">
    <property type="term" value="P:nucleotide catabolic process"/>
    <property type="evidence" value="ECO:0007669"/>
    <property type="project" value="InterPro"/>
</dbReference>
<evidence type="ECO:0000256" key="2">
    <source>
        <dbReference type="ARBA" id="ARBA00022729"/>
    </source>
</evidence>
<dbReference type="Gene3D" id="3.60.21.10">
    <property type="match status" value="1"/>
</dbReference>
<dbReference type="InterPro" id="IPR029052">
    <property type="entry name" value="Metallo-depent_PP-like"/>
</dbReference>
<dbReference type="PROSITE" id="PS00786">
    <property type="entry name" value="5_NUCLEOTIDASE_2"/>
    <property type="match status" value="1"/>
</dbReference>
<dbReference type="AlphaFoldDB" id="A0A1I2AV53"/>
<organism evidence="7 8">
    <name type="scientific">Roseivivax sediminis</name>
    <dbReference type="NCBI Taxonomy" id="936889"/>
    <lineage>
        <taxon>Bacteria</taxon>
        <taxon>Pseudomonadati</taxon>
        <taxon>Pseudomonadota</taxon>
        <taxon>Alphaproteobacteria</taxon>
        <taxon>Rhodobacterales</taxon>
        <taxon>Roseobacteraceae</taxon>
        <taxon>Roseivivax</taxon>
    </lineage>
</organism>
<dbReference type="Pfam" id="PF00149">
    <property type="entry name" value="Metallophos"/>
    <property type="match status" value="1"/>
</dbReference>
<dbReference type="InterPro" id="IPR036907">
    <property type="entry name" value="5'-Nucleotdase_C_sf"/>
</dbReference>
<dbReference type="PRINTS" id="PR01607">
    <property type="entry name" value="APYRASEFAMLY"/>
</dbReference>
<evidence type="ECO:0000313" key="8">
    <source>
        <dbReference type="Proteomes" id="UP000325289"/>
    </source>
</evidence>
<dbReference type="SUPFAM" id="SSF56300">
    <property type="entry name" value="Metallo-dependent phosphatases"/>
    <property type="match status" value="1"/>
</dbReference>
<dbReference type="EMBL" id="FOMS01000010">
    <property type="protein sequence ID" value="SFE47782.1"/>
    <property type="molecule type" value="Genomic_DNA"/>
</dbReference>
<dbReference type="PANTHER" id="PTHR11575">
    <property type="entry name" value="5'-NUCLEOTIDASE-RELATED"/>
    <property type="match status" value="1"/>
</dbReference>
<keyword evidence="8" id="KW-1185">Reference proteome</keyword>
<dbReference type="InterPro" id="IPR004843">
    <property type="entry name" value="Calcineurin-like_PHP"/>
</dbReference>
<keyword evidence="3" id="KW-0547">Nucleotide-binding</keyword>
<dbReference type="Gene3D" id="3.90.780.10">
    <property type="entry name" value="5'-Nucleotidase, C-terminal domain"/>
    <property type="match status" value="1"/>
</dbReference>
<accession>A0A1I2AV53</accession>
<dbReference type="PANTHER" id="PTHR11575:SF6">
    <property type="entry name" value="2',3'-CYCLIC-NUCLEOTIDE 2'-PHOSPHODIESTERASE_3'-NUCLEOTIDASE"/>
    <property type="match status" value="1"/>
</dbReference>
<dbReference type="GO" id="GO:0016788">
    <property type="term" value="F:hydrolase activity, acting on ester bonds"/>
    <property type="evidence" value="ECO:0007669"/>
    <property type="project" value="InterPro"/>
</dbReference>
<evidence type="ECO:0000256" key="3">
    <source>
        <dbReference type="RuleBase" id="RU362119"/>
    </source>
</evidence>
<evidence type="ECO:0000256" key="4">
    <source>
        <dbReference type="SAM" id="MobiDB-lite"/>
    </source>
</evidence>
<dbReference type="InterPro" id="IPR008334">
    <property type="entry name" value="5'-Nucleotdase_C"/>
</dbReference>
<dbReference type="InterPro" id="IPR006146">
    <property type="entry name" value="5'-Nucleotdase_CS"/>
</dbReference>
<evidence type="ECO:0000259" key="5">
    <source>
        <dbReference type="Pfam" id="PF00149"/>
    </source>
</evidence>
<keyword evidence="2" id="KW-0732">Signal</keyword>
<dbReference type="SUPFAM" id="SSF55816">
    <property type="entry name" value="5'-nucleotidase (syn. UDP-sugar hydrolase), C-terminal domain"/>
    <property type="match status" value="1"/>
</dbReference>
<protein>
    <submittedName>
        <fullName evidence="7">2',3'-cyclic-nucleotide 2'-phosphodiesterase / 3'-nucleotidase</fullName>
    </submittedName>
</protein>
<dbReference type="GO" id="GO:0030288">
    <property type="term" value="C:outer membrane-bounded periplasmic space"/>
    <property type="evidence" value="ECO:0007669"/>
    <property type="project" value="TreeGrafter"/>
</dbReference>
<proteinExistence type="inferred from homology"/>
<sequence length="628" mass="67002">MKRSHLDEGGTAKAAHLHLRILATSDLHMQLYPHDYFTDRPDDARGLAALAPAIAAARDEAPNCLLLDNGDLIQGNPMGDHAAMAAAVQPRRRHPAIAAMNVLGYDAATVGNHEFNYGLGFLARTYAQAEFPVVLANLYHAPSQGGDTIFPPFAVIERTATDSHGDEVTLRIGITGFAPTETTVWDRERLRDRVTAESIPQSAARVLTAMHREGCDLTVALCHAGLEAAELAKESHGAARSLAAAGGFDVVVAGHTHRPFPQEDSDEGRIGDTVVVAPGSHGRDLGQVDLVLARPAPDAGWRPARGASTRRPAGPPPVGRGTPGQAEYARVLNSIFGDHQDTLAQVRRPIGRISAPVTSHFALAGDYSAPGVIAWGLRRHLETALDPGALAAAPLLVSTAAYAAGGRAGPDGYVDIPPGDLLMRHVNEIYPFPNRVLVYRVRTPLLRAWLERAASVFRQVEPDRRGAALLTHDVPSYDFDMIDGLEWQIDLSRPAAFDTLGRPVPGGGGRVRGLSHRGGPLDPDAEFHFAVGSFRAAGSGGFPSGWGRAPVLAPEATVPQILAASIAEVGALRVERRAPWHFSPIEGASVLYPSGPGALRHTCRMEELGLSPTATETMRGFTLFRRDL</sequence>
<evidence type="ECO:0000313" key="7">
    <source>
        <dbReference type="EMBL" id="SFE47782.1"/>
    </source>
</evidence>
<comment type="similarity">
    <text evidence="1 3">Belongs to the 5'-nucleotidase family.</text>
</comment>
<keyword evidence="3" id="KW-0378">Hydrolase</keyword>
<dbReference type="InterPro" id="IPR006179">
    <property type="entry name" value="5_nucleotidase/apyrase"/>
</dbReference>